<reference evidence="3" key="1">
    <citation type="journal article" date="2019" name="Int. J. Syst. Evol. Microbiol.">
        <title>The Global Catalogue of Microorganisms (GCM) 10K type strain sequencing project: providing services to taxonomists for standard genome sequencing and annotation.</title>
        <authorList>
            <consortium name="The Broad Institute Genomics Platform"/>
            <consortium name="The Broad Institute Genome Sequencing Center for Infectious Disease"/>
            <person name="Wu L."/>
            <person name="Ma J."/>
        </authorList>
    </citation>
    <scope>NUCLEOTIDE SEQUENCE [LARGE SCALE GENOMIC DNA]</scope>
    <source>
        <strain evidence="3">CGMCC 1.12376</strain>
    </source>
</reference>
<keyword evidence="1" id="KW-0472">Membrane</keyword>
<dbReference type="EMBL" id="JBHUDE010000028">
    <property type="protein sequence ID" value="MFD1607169.1"/>
    <property type="molecule type" value="Genomic_DNA"/>
</dbReference>
<feature type="transmembrane region" description="Helical" evidence="1">
    <location>
        <begin position="77"/>
        <end position="99"/>
    </location>
</feature>
<evidence type="ECO:0000256" key="1">
    <source>
        <dbReference type="SAM" id="Phobius"/>
    </source>
</evidence>
<feature type="transmembrane region" description="Helical" evidence="1">
    <location>
        <begin position="149"/>
        <end position="169"/>
    </location>
</feature>
<evidence type="ECO:0000313" key="3">
    <source>
        <dbReference type="Proteomes" id="UP001597221"/>
    </source>
</evidence>
<name>A0ABW4HNI7_9BACI</name>
<sequence length="208" mass="24163">MNAEAQRFLDDLEKALGDDPKCAEIMAEYRLHVEEVLYELSEEGTYDALVSRLGSPKELAELWKTEKSVTPRKMQQLFVFLNIALFILGAILTVGYNVFGWQWLGILWGNLTESTTIIIFIYMFFWGLLGYEIGKAFGARGKKILRRTFIICIIPNLILMYLIVFRLIPYEWFDPLLDGKFILLCIFCTFALYPISWLGYRWGRKASV</sequence>
<feature type="transmembrane region" description="Helical" evidence="1">
    <location>
        <begin position="105"/>
        <end position="129"/>
    </location>
</feature>
<accession>A0ABW4HNI7</accession>
<evidence type="ECO:0000313" key="2">
    <source>
        <dbReference type="EMBL" id="MFD1607169.1"/>
    </source>
</evidence>
<keyword evidence="3" id="KW-1185">Reference proteome</keyword>
<dbReference type="Pfam" id="PF22564">
    <property type="entry name" value="HAAS"/>
    <property type="match status" value="1"/>
</dbReference>
<feature type="transmembrane region" description="Helical" evidence="1">
    <location>
        <begin position="181"/>
        <end position="200"/>
    </location>
</feature>
<proteinExistence type="predicted"/>
<comment type="caution">
    <text evidence="2">The sequence shown here is derived from an EMBL/GenBank/DDBJ whole genome shotgun (WGS) entry which is preliminary data.</text>
</comment>
<keyword evidence="1" id="KW-0812">Transmembrane</keyword>
<organism evidence="2 3">
    <name type="scientific">Oceanobacillus luteolus</name>
    <dbReference type="NCBI Taxonomy" id="1274358"/>
    <lineage>
        <taxon>Bacteria</taxon>
        <taxon>Bacillati</taxon>
        <taxon>Bacillota</taxon>
        <taxon>Bacilli</taxon>
        <taxon>Bacillales</taxon>
        <taxon>Bacillaceae</taxon>
        <taxon>Oceanobacillus</taxon>
    </lineage>
</organism>
<keyword evidence="1" id="KW-1133">Transmembrane helix</keyword>
<protein>
    <recommendedName>
        <fullName evidence="4">DUF1700 domain-containing protein</fullName>
    </recommendedName>
</protein>
<dbReference type="RefSeq" id="WP_379596513.1">
    <property type="nucleotide sequence ID" value="NZ_JBHUDE010000028.1"/>
</dbReference>
<dbReference type="Proteomes" id="UP001597221">
    <property type="component" value="Unassembled WGS sequence"/>
</dbReference>
<evidence type="ECO:0008006" key="4">
    <source>
        <dbReference type="Google" id="ProtNLM"/>
    </source>
</evidence>
<gene>
    <name evidence="2" type="ORF">ACFSBH_05840</name>
</gene>